<accession>A0A4U0U4Y9</accession>
<organism evidence="12 13">
    <name type="scientific">Salinomyces thailandicus</name>
    <dbReference type="NCBI Taxonomy" id="706561"/>
    <lineage>
        <taxon>Eukaryota</taxon>
        <taxon>Fungi</taxon>
        <taxon>Dikarya</taxon>
        <taxon>Ascomycota</taxon>
        <taxon>Pezizomycotina</taxon>
        <taxon>Dothideomycetes</taxon>
        <taxon>Dothideomycetidae</taxon>
        <taxon>Mycosphaerellales</taxon>
        <taxon>Teratosphaeriaceae</taxon>
        <taxon>Salinomyces</taxon>
    </lineage>
</organism>
<feature type="transmembrane region" description="Helical" evidence="8">
    <location>
        <begin position="195"/>
        <end position="215"/>
    </location>
</feature>
<dbReference type="Pfam" id="PF06814">
    <property type="entry name" value="GOST_TM"/>
    <property type="match status" value="1"/>
</dbReference>
<feature type="transmembrane region" description="Helical" evidence="8">
    <location>
        <begin position="415"/>
        <end position="436"/>
    </location>
</feature>
<feature type="chain" id="PRO_5020775116" description="Membrane protein PTM1" evidence="9">
    <location>
        <begin position="21"/>
        <end position="577"/>
    </location>
</feature>
<feature type="region of interest" description="Disordered" evidence="7">
    <location>
        <begin position="474"/>
        <end position="577"/>
    </location>
</feature>
<dbReference type="PANTHER" id="PTHR21229:SF1">
    <property type="entry name" value="GH17801P"/>
    <property type="match status" value="1"/>
</dbReference>
<proteinExistence type="inferred from homology"/>
<feature type="transmembrane region" description="Helical" evidence="8">
    <location>
        <begin position="258"/>
        <end position="287"/>
    </location>
</feature>
<feature type="compositionally biased region" description="Low complexity" evidence="7">
    <location>
        <begin position="483"/>
        <end position="502"/>
    </location>
</feature>
<evidence type="ECO:0000256" key="2">
    <source>
        <dbReference type="ARBA" id="ARBA00007883"/>
    </source>
</evidence>
<feature type="domain" description="GOST seven transmembrane" evidence="10">
    <location>
        <begin position="192"/>
        <end position="443"/>
    </location>
</feature>
<evidence type="ECO:0000256" key="4">
    <source>
        <dbReference type="ARBA" id="ARBA00022729"/>
    </source>
</evidence>
<protein>
    <recommendedName>
        <fullName evidence="14">Membrane protein PTM1</fullName>
    </recommendedName>
</protein>
<dbReference type="AlphaFoldDB" id="A0A4U0U4Y9"/>
<comment type="caution">
    <text evidence="12">The sequence shown here is derived from an EMBL/GenBank/DDBJ whole genome shotgun (WGS) entry which is preliminary data.</text>
</comment>
<name>A0A4U0U4Y9_9PEZI</name>
<feature type="domain" description="PTM1-like N-terminal" evidence="11">
    <location>
        <begin position="31"/>
        <end position="180"/>
    </location>
</feature>
<dbReference type="InterPro" id="IPR053938">
    <property type="entry name" value="PTM1-like_N"/>
</dbReference>
<feature type="transmembrane region" description="Helical" evidence="8">
    <location>
        <begin position="375"/>
        <end position="395"/>
    </location>
</feature>
<dbReference type="PANTHER" id="PTHR21229">
    <property type="entry name" value="LUNG SEVEN TRANSMEMBRANE RECEPTOR"/>
    <property type="match status" value="1"/>
</dbReference>
<keyword evidence="13" id="KW-1185">Reference proteome</keyword>
<dbReference type="Pfam" id="PF21902">
    <property type="entry name" value="PTM1-like_N"/>
    <property type="match status" value="1"/>
</dbReference>
<feature type="transmembrane region" description="Helical" evidence="8">
    <location>
        <begin position="299"/>
        <end position="318"/>
    </location>
</feature>
<evidence type="ECO:0000259" key="10">
    <source>
        <dbReference type="Pfam" id="PF06814"/>
    </source>
</evidence>
<dbReference type="InterPro" id="IPR053937">
    <property type="entry name" value="GOST_TM"/>
</dbReference>
<keyword evidence="3 8" id="KW-0812">Transmembrane</keyword>
<comment type="subcellular location">
    <subcellularLocation>
        <location evidence="1">Membrane</location>
        <topology evidence="1">Multi-pass membrane protein</topology>
    </subcellularLocation>
</comment>
<feature type="compositionally biased region" description="Acidic residues" evidence="7">
    <location>
        <begin position="533"/>
        <end position="549"/>
    </location>
</feature>
<keyword evidence="5 8" id="KW-1133">Transmembrane helix</keyword>
<evidence type="ECO:0000313" key="13">
    <source>
        <dbReference type="Proteomes" id="UP000308549"/>
    </source>
</evidence>
<dbReference type="GO" id="GO:0042147">
    <property type="term" value="P:retrograde transport, endosome to Golgi"/>
    <property type="evidence" value="ECO:0007669"/>
    <property type="project" value="TreeGrafter"/>
</dbReference>
<keyword evidence="4 9" id="KW-0732">Signal</keyword>
<dbReference type="Proteomes" id="UP000308549">
    <property type="component" value="Unassembled WGS sequence"/>
</dbReference>
<evidence type="ECO:0000259" key="11">
    <source>
        <dbReference type="Pfam" id="PF21902"/>
    </source>
</evidence>
<dbReference type="OrthoDB" id="19932at2759"/>
<evidence type="ECO:0000256" key="5">
    <source>
        <dbReference type="ARBA" id="ARBA00022989"/>
    </source>
</evidence>
<feature type="transmembrane region" description="Helical" evidence="8">
    <location>
        <begin position="227"/>
        <end position="246"/>
    </location>
</feature>
<dbReference type="GO" id="GO:0016020">
    <property type="term" value="C:membrane"/>
    <property type="evidence" value="ECO:0007669"/>
    <property type="project" value="UniProtKB-SubCell"/>
</dbReference>
<evidence type="ECO:0000256" key="1">
    <source>
        <dbReference type="ARBA" id="ARBA00004141"/>
    </source>
</evidence>
<gene>
    <name evidence="12" type="ORF">B0A50_03735</name>
</gene>
<evidence type="ECO:0000256" key="6">
    <source>
        <dbReference type="ARBA" id="ARBA00023136"/>
    </source>
</evidence>
<evidence type="ECO:0000256" key="7">
    <source>
        <dbReference type="SAM" id="MobiDB-lite"/>
    </source>
</evidence>
<evidence type="ECO:0008006" key="14">
    <source>
        <dbReference type="Google" id="ProtNLM"/>
    </source>
</evidence>
<dbReference type="GO" id="GO:0005794">
    <property type="term" value="C:Golgi apparatus"/>
    <property type="evidence" value="ECO:0007669"/>
    <property type="project" value="TreeGrafter"/>
</dbReference>
<feature type="transmembrane region" description="Helical" evidence="8">
    <location>
        <begin position="330"/>
        <end position="354"/>
    </location>
</feature>
<dbReference type="GO" id="GO:0005829">
    <property type="term" value="C:cytosol"/>
    <property type="evidence" value="ECO:0007669"/>
    <property type="project" value="GOC"/>
</dbReference>
<keyword evidence="6 8" id="KW-0472">Membrane</keyword>
<evidence type="ECO:0000256" key="9">
    <source>
        <dbReference type="SAM" id="SignalP"/>
    </source>
</evidence>
<dbReference type="InterPro" id="IPR009637">
    <property type="entry name" value="GPR107/GPR108-like"/>
</dbReference>
<reference evidence="12 13" key="1">
    <citation type="submission" date="2017-03" db="EMBL/GenBank/DDBJ databases">
        <title>Genomes of endolithic fungi from Antarctica.</title>
        <authorList>
            <person name="Coleine C."/>
            <person name="Masonjones S."/>
            <person name="Stajich J.E."/>
        </authorList>
    </citation>
    <scope>NUCLEOTIDE SEQUENCE [LARGE SCALE GENOMIC DNA]</scope>
    <source>
        <strain evidence="12 13">CCFEE 6315</strain>
    </source>
</reference>
<comment type="similarity">
    <text evidence="2">Belongs to the LU7TM family.</text>
</comment>
<evidence type="ECO:0000313" key="12">
    <source>
        <dbReference type="EMBL" id="TKA29225.1"/>
    </source>
</evidence>
<dbReference type="EMBL" id="NAJL01000015">
    <property type="protein sequence ID" value="TKA29225.1"/>
    <property type="molecule type" value="Genomic_DNA"/>
</dbReference>
<evidence type="ECO:0000256" key="8">
    <source>
        <dbReference type="SAM" id="Phobius"/>
    </source>
</evidence>
<sequence>MPSWRGIGLALLHLAALTQAIEMKIDQKENNRQVCAGMYSRKSWGGNTEPFIMTKFLRPDGLEDDADPLVSLAVFEWKDKPLVGKVVDGTEQQEELGLEERVYICDQTSVDAGYCSKKDLGGFILADNATEMSTSELINLPIHLAHPDAKNYHIAHTGYYCVGTFAYSDHPYTAVVEFRNAFGDLPAAQIAKLPFYASLTIVYAFLALGWAVLYYFHRHDILAVQNYLTAILIFLVVETFLTWLFYDYQNRHGFNTGAKALLVISAILSAARTSFSLFLLLLVCMGYGVVVPSLGRKMLYVRALALTHFTFNLLYALASLTLTPESAGPLILLIVLPLSATLTTFYIWTLSSLNATLKDLTSRKQTVKAGMYRRLWWAILVSILVIFAFFFLNSWSFAGTSREDFVPKHWQTRWFILDGWLNLVFLADVAFVAYVWRPSANNRRFAMSDEIAQDDDGFEIASLRDSFDFDLEDPEADGGLHSTTNPNHTTNNNGNNDTKPPTYFAARDQSPLPAPTPQKPSARLRQGSFGREVEEEEGMFALGEEDEGSEGSRGSSDEEGKGLTGGNNSKGGYSRVG</sequence>
<feature type="signal peptide" evidence="9">
    <location>
        <begin position="1"/>
        <end position="20"/>
    </location>
</feature>
<evidence type="ECO:0000256" key="3">
    <source>
        <dbReference type="ARBA" id="ARBA00022692"/>
    </source>
</evidence>